<evidence type="ECO:0000313" key="14">
    <source>
        <dbReference type="EMBL" id="MCW3796219.1"/>
    </source>
</evidence>
<protein>
    <submittedName>
        <fullName evidence="14">Sodium:proton antiporter</fullName>
    </submittedName>
</protein>
<keyword evidence="9" id="KW-0406">Ion transport</keyword>
<evidence type="ECO:0000256" key="11">
    <source>
        <dbReference type="ARBA" id="ARBA00023201"/>
    </source>
</evidence>
<keyword evidence="3" id="KW-0813">Transport</keyword>
<keyword evidence="10 12" id="KW-0472">Membrane</keyword>
<keyword evidence="5" id="KW-1003">Cell membrane</keyword>
<proteinExistence type="inferred from homology"/>
<feature type="transmembrane region" description="Helical" evidence="12">
    <location>
        <begin position="383"/>
        <end position="403"/>
    </location>
</feature>
<comment type="similarity">
    <text evidence="2">Belongs to the monovalent cation:proton antiporter 1 (CPA1) transporter (TC 2.A.36) family.</text>
</comment>
<gene>
    <name evidence="14" type="ORF">OMW55_00140</name>
</gene>
<feature type="transmembrane region" description="Helical" evidence="12">
    <location>
        <begin position="6"/>
        <end position="22"/>
    </location>
</feature>
<feature type="transmembrane region" description="Helical" evidence="12">
    <location>
        <begin position="358"/>
        <end position="377"/>
    </location>
</feature>
<evidence type="ECO:0000256" key="9">
    <source>
        <dbReference type="ARBA" id="ARBA00023065"/>
    </source>
</evidence>
<feature type="transmembrane region" description="Helical" evidence="12">
    <location>
        <begin position="235"/>
        <end position="252"/>
    </location>
</feature>
<dbReference type="Gene3D" id="6.10.140.1330">
    <property type="match status" value="1"/>
</dbReference>
<comment type="caution">
    <text evidence="14">The sequence shown here is derived from an EMBL/GenBank/DDBJ whole genome shotgun (WGS) entry which is preliminary data.</text>
</comment>
<dbReference type="PANTHER" id="PTHR10110">
    <property type="entry name" value="SODIUM/HYDROGEN EXCHANGER"/>
    <property type="match status" value="1"/>
</dbReference>
<organism evidence="14 15">
    <name type="scientific">Sphingomonas arvum</name>
    <dbReference type="NCBI Taxonomy" id="2992113"/>
    <lineage>
        <taxon>Bacteria</taxon>
        <taxon>Pseudomonadati</taxon>
        <taxon>Pseudomonadota</taxon>
        <taxon>Alphaproteobacteria</taxon>
        <taxon>Sphingomonadales</taxon>
        <taxon>Sphingomonadaceae</taxon>
        <taxon>Sphingomonas</taxon>
    </lineage>
</organism>
<accession>A0ABT3JBA1</accession>
<evidence type="ECO:0000256" key="10">
    <source>
        <dbReference type="ARBA" id="ARBA00023136"/>
    </source>
</evidence>
<reference evidence="14 15" key="1">
    <citation type="submission" date="2022-10" db="EMBL/GenBank/DDBJ databases">
        <title>Sphingomonas sp.</title>
        <authorList>
            <person name="Jin C."/>
        </authorList>
    </citation>
    <scope>NUCLEOTIDE SEQUENCE [LARGE SCALE GENOMIC DNA]</scope>
    <source>
        <strain evidence="14 15">BN140010</strain>
    </source>
</reference>
<keyword evidence="6 12" id="KW-0812">Transmembrane</keyword>
<feature type="transmembrane region" description="Helical" evidence="12">
    <location>
        <begin position="206"/>
        <end position="228"/>
    </location>
</feature>
<feature type="transmembrane region" description="Helical" evidence="12">
    <location>
        <begin position="29"/>
        <end position="49"/>
    </location>
</feature>
<feature type="transmembrane region" description="Helical" evidence="12">
    <location>
        <begin position="320"/>
        <end position="346"/>
    </location>
</feature>
<keyword evidence="15" id="KW-1185">Reference proteome</keyword>
<feature type="transmembrane region" description="Helical" evidence="12">
    <location>
        <begin position="131"/>
        <end position="154"/>
    </location>
</feature>
<keyword evidence="4" id="KW-0050">Antiport</keyword>
<keyword evidence="8" id="KW-0915">Sodium</keyword>
<feature type="transmembrane region" description="Helical" evidence="12">
    <location>
        <begin position="175"/>
        <end position="194"/>
    </location>
</feature>
<feature type="transmembrane region" description="Helical" evidence="12">
    <location>
        <begin position="74"/>
        <end position="91"/>
    </location>
</feature>
<dbReference type="InterPro" id="IPR006153">
    <property type="entry name" value="Cation/H_exchanger_TM"/>
</dbReference>
<evidence type="ECO:0000259" key="13">
    <source>
        <dbReference type="Pfam" id="PF00999"/>
    </source>
</evidence>
<evidence type="ECO:0000256" key="4">
    <source>
        <dbReference type="ARBA" id="ARBA00022449"/>
    </source>
</evidence>
<evidence type="ECO:0000256" key="2">
    <source>
        <dbReference type="ARBA" id="ARBA00007367"/>
    </source>
</evidence>
<dbReference type="Proteomes" id="UP001526246">
    <property type="component" value="Unassembled WGS sequence"/>
</dbReference>
<comment type="subcellular location">
    <subcellularLocation>
        <location evidence="1">Cell membrane</location>
        <topology evidence="1">Multi-pass membrane protein</topology>
    </subcellularLocation>
</comment>
<sequence length="417" mass="43632">MTFSGFDIAATLVVLVAAFGYVNHRLLRLPQSVAMTAMGAVVSLLVVLFDRLNPAAGLSGHAAAFLGGVDFETTLLDGMLSFLLFAGALHVDWHELRRGRWPILVLSTIGVLLSTVLVGGGSYLLTQLLGVPVPMIWCLVFGALISPTDPVAVMAVLKRTNCSPTLQATVAGESLFNDGVGVVVFSILLTVAASGADFTVPHFLEAFFVEAGGGVLLGLLVGWIGFVAMRSIDEYNVELMITLAIVMGGYALGDWLGVSGPVAMAVAGLLIGNAGVAYAMSDVTRDHVLKFWALVDELLNAVLFLLIGLEIIAISPSPTLLLLGALAIPVLLVARFLSVAVPLALIRSLPERPARVTLVWGGLRGGISVALALSLTAEPARTAILTVTYLVVLFSVLVQGATIGPVLKRLDGDCDPD</sequence>
<evidence type="ECO:0000256" key="8">
    <source>
        <dbReference type="ARBA" id="ARBA00023053"/>
    </source>
</evidence>
<keyword evidence="11" id="KW-0739">Sodium transport</keyword>
<feature type="transmembrane region" description="Helical" evidence="12">
    <location>
        <begin position="291"/>
        <end position="314"/>
    </location>
</feature>
<dbReference type="EMBL" id="JAPDOB010000001">
    <property type="protein sequence ID" value="MCW3796219.1"/>
    <property type="molecule type" value="Genomic_DNA"/>
</dbReference>
<dbReference type="InterPro" id="IPR018422">
    <property type="entry name" value="Cation/H_exchanger_CPA1"/>
</dbReference>
<evidence type="ECO:0000256" key="1">
    <source>
        <dbReference type="ARBA" id="ARBA00004651"/>
    </source>
</evidence>
<evidence type="ECO:0000256" key="6">
    <source>
        <dbReference type="ARBA" id="ARBA00022692"/>
    </source>
</evidence>
<dbReference type="Pfam" id="PF00999">
    <property type="entry name" value="Na_H_Exchanger"/>
    <property type="match status" value="1"/>
</dbReference>
<feature type="domain" description="Cation/H+ exchanger transmembrane" evidence="13">
    <location>
        <begin position="15"/>
        <end position="408"/>
    </location>
</feature>
<evidence type="ECO:0000256" key="7">
    <source>
        <dbReference type="ARBA" id="ARBA00022989"/>
    </source>
</evidence>
<dbReference type="PANTHER" id="PTHR10110:SF195">
    <property type="entry name" value="NA(+)_H(+) ANTIPORTER NHAS2"/>
    <property type="match status" value="1"/>
</dbReference>
<evidence type="ECO:0000256" key="3">
    <source>
        <dbReference type="ARBA" id="ARBA00022448"/>
    </source>
</evidence>
<evidence type="ECO:0000256" key="12">
    <source>
        <dbReference type="SAM" id="Phobius"/>
    </source>
</evidence>
<evidence type="ECO:0000313" key="15">
    <source>
        <dbReference type="Proteomes" id="UP001526246"/>
    </source>
</evidence>
<feature type="transmembrane region" description="Helical" evidence="12">
    <location>
        <begin position="258"/>
        <end position="279"/>
    </location>
</feature>
<evidence type="ECO:0000256" key="5">
    <source>
        <dbReference type="ARBA" id="ARBA00022475"/>
    </source>
</evidence>
<keyword evidence="7 12" id="KW-1133">Transmembrane helix</keyword>
<name>A0ABT3JBA1_9SPHN</name>
<feature type="transmembrane region" description="Helical" evidence="12">
    <location>
        <begin position="103"/>
        <end position="125"/>
    </location>
</feature>
<dbReference type="RefSeq" id="WP_264879981.1">
    <property type="nucleotide sequence ID" value="NZ_JAPDOB010000001.1"/>
</dbReference>